<dbReference type="Proteomes" id="UP000014074">
    <property type="component" value="Unassembled WGS sequence"/>
</dbReference>
<dbReference type="InterPro" id="IPR022099">
    <property type="entry name" value="DUF3638"/>
</dbReference>
<keyword evidence="7" id="KW-0175">Coiled coil</keyword>
<dbReference type="RefSeq" id="XP_007918117.1">
    <property type="nucleotide sequence ID" value="XM_007919926.1"/>
</dbReference>
<accession>R8BCS8</accession>
<dbReference type="Pfam" id="PF12340">
    <property type="entry name" value="DUF3638"/>
    <property type="match status" value="2"/>
</dbReference>
<dbReference type="GO" id="GO:0004843">
    <property type="term" value="F:cysteine-type deubiquitinase activity"/>
    <property type="evidence" value="ECO:0007669"/>
    <property type="project" value="UniProtKB-EC"/>
</dbReference>
<evidence type="ECO:0000256" key="5">
    <source>
        <dbReference type="ARBA" id="ARBA00022801"/>
    </source>
</evidence>
<feature type="domain" description="DUF3638" evidence="8">
    <location>
        <begin position="1952"/>
        <end position="2124"/>
    </location>
</feature>
<gene>
    <name evidence="11" type="ORF">UCRPA7_7395</name>
</gene>
<reference evidence="12" key="1">
    <citation type="journal article" date="2013" name="Genome Announc.">
        <title>Draft genome sequence of the ascomycete Phaeoacremonium aleophilum strain UCR-PA7, a causal agent of the esca disease complex in grapevines.</title>
        <authorList>
            <person name="Blanco-Ulate B."/>
            <person name="Rolshausen P."/>
            <person name="Cantu D."/>
        </authorList>
    </citation>
    <scope>NUCLEOTIDE SEQUENCE [LARGE SCALE GENOMIC DNA]</scope>
    <source>
        <strain evidence="12">UCR-PA7</strain>
    </source>
</reference>
<evidence type="ECO:0000313" key="12">
    <source>
        <dbReference type="Proteomes" id="UP000014074"/>
    </source>
</evidence>
<dbReference type="InterPro" id="IPR022105">
    <property type="entry name" value="DUF3645"/>
</dbReference>
<feature type="domain" description="DUF3645" evidence="9">
    <location>
        <begin position="2243"/>
        <end position="2275"/>
    </location>
</feature>
<evidence type="ECO:0000259" key="9">
    <source>
        <dbReference type="Pfam" id="PF12359"/>
    </source>
</evidence>
<dbReference type="GO" id="GO:0006508">
    <property type="term" value="P:proteolysis"/>
    <property type="evidence" value="ECO:0007669"/>
    <property type="project" value="UniProtKB-KW"/>
</dbReference>
<evidence type="ECO:0000256" key="1">
    <source>
        <dbReference type="ARBA" id="ARBA00000707"/>
    </source>
</evidence>
<dbReference type="KEGG" id="tmn:UCRPA7_7395"/>
<keyword evidence="5" id="KW-0378">Hydrolase</keyword>
<evidence type="ECO:0000256" key="3">
    <source>
        <dbReference type="ARBA" id="ARBA00022670"/>
    </source>
</evidence>
<dbReference type="EC" id="3.4.19.12" evidence="2"/>
<dbReference type="PANTHER" id="PTHR13367">
    <property type="entry name" value="UBIQUITIN THIOESTERASE"/>
    <property type="match status" value="1"/>
</dbReference>
<dbReference type="Pfam" id="PF12359">
    <property type="entry name" value="DUF3645"/>
    <property type="match status" value="1"/>
</dbReference>
<dbReference type="Pfam" id="PF20255">
    <property type="entry name" value="DUF6606"/>
    <property type="match status" value="1"/>
</dbReference>
<organism evidence="11 12">
    <name type="scientific">Phaeoacremonium minimum (strain UCR-PA7)</name>
    <name type="common">Esca disease fungus</name>
    <name type="synonym">Togninia minima</name>
    <dbReference type="NCBI Taxonomy" id="1286976"/>
    <lineage>
        <taxon>Eukaryota</taxon>
        <taxon>Fungi</taxon>
        <taxon>Dikarya</taxon>
        <taxon>Ascomycota</taxon>
        <taxon>Pezizomycotina</taxon>
        <taxon>Sordariomycetes</taxon>
        <taxon>Sordariomycetidae</taxon>
        <taxon>Togniniales</taxon>
        <taxon>Togniniaceae</taxon>
        <taxon>Phaeoacremonium</taxon>
    </lineage>
</organism>
<keyword evidence="12" id="KW-1185">Reference proteome</keyword>
<name>R8BCS8_PHAM7</name>
<sequence>MASLSSIFNHFVLPVRLPGRPDENPEAVSTAILARTSKACQLLRKLSSEGEAGTWSTIERSLYSCYGINEKRIDADALLQKWADLQLDDLLILRIAEHNAALLIRLEGRDDEDVIVVFEVFETSPCAKDVLAADALLWDFPGRAVEIPLSKFENPSFQYSLATFLEQASEEPLQRFAARTVKAGVNVIENRDTTDPGLIVQFLMLLLEAIGHPITVPMIRKRVRDDVHIQQSEQSQLPWRRDPSWLTLRVAVQRQLFFILGYERGRACYKFLICAMLAKLLEDGVGTFAAEISITLRNKLCRRLAKLEMERERATRDVATLYEELFASVGTFCEKIITASTERVEDAWAHYKRRNTRQIPKLPQRADEKSLMLSLPRSGPYLQHLLNTPQMSRTGYGSILLPPINDGTIKQVRMLADRYFQLARLENEIQFEDISEYETDTLCQNRCVKLAESVTELIQAGHGVYKSKPDQMGVFLLRVFELWASMDKRAVRACPLLGHYHPVFTPDALDVLQLPTMSDMLRLQTIQRYLKSRCDNCVWSTQTIFSDPNSACFAVMYLKNFDVDDEMADLLDEIEDDSHQSRQNKEREWRKACEKTVKMRADLDDILLPLALEFHYYDQASSVWISDYERPITFQHLCGLHVPQCLTSSVIDMPSHPPATINGPTSYETIASQTKCPPDMSVHDFMALQRLLAGTSRRWMTMLVELGSSNINFSAEDTMYLFNSLVLQAGPAHHTDDVLRDVHIVFNDGLFCQRLAEQVEKRLRTIKPNWRETNCMELLLTIILRIHDLTSGSTRKNAHRLLTLVREATLEWITRLRIEFNHATDESAAKRAATYGFWAALLCRRTFAVFTASKAPLHSNDLCSFIEASIALQENLVVDPTTLPPYLASMLMRDMKLVYHIQGVLRKSITSNLHSLSNALNKTWSGSHDAPGRRRFSGWEFLASPHENWVVATMTSEGSSLVGRSVVHYNFLEGHLFVDGKPLGSLPHQVREAPVVKELFGDQHLRTYPSYLSGMDHQLAYQMAGHEVHFGRRGDDVIIRAVTPNGLMELVPRHVFRGPTDFDLPAELIDDCVHWFNLYHKKLEIRRKPEIWKTRQGDWVFDFYARKAIRRQVVLVDPQSEVCKQIHAIFRNFEDPQHLTVYQPAGGLAVELKRLDLSFSVNRRGLLEIRQMSAEIDPNQDAGTLYGFESKLVLRDTLDSERRSILAKLGFPSYELRGMHVSVCTNGSGYGKFEIDPVLGRLTCPPEPRLLYSKALFHAATSFVLPDPLTGCTGAEEACHLLDSGLYQPWTTIHARNVPLLQAIEQLSPTRVYYPKNMRILQTVRWHAEQTASIQHDCYRPIIRRILEKSDRLSVFDNQSATSTEDGGISDQHLGHRGEVRRGLYERGLTDASLQTRKHDEVYRPRDRYAVSREAKNVFQTVQLLQQQPFTIPTSINFVEVLRSFPGNFIGGFHAQADGFTGSLSSGIDNGLEEQWGSLVNFCRMTNPEGIHKAMFRLGLLSFSEKQDMAAVRLLCGFVLVGDLKRLEPPPCASFEGFKDYMPPSVEHISKFICTEDAIIKTARGRTPKTSEISRRRTERVSLAKFLLKQWPTAAPSFEKFEPSFLDIDEVMENVGNEWSRLYSNALLLSYANEVQAILAHYAGAIEISKPSQWQARPDTCYKTARENLLPSFSQELLLKSMPSFPESTAIVSNENLRIPQMVFQANTKLPLNGETSCNEIHELECILSSFVKSPKPLWRQYGADLLESVAALHNVKAQGKEHVNEPSMDEVFQQIRTTRNTLHKHLTYLRMTLSGNDARLRWLELATMGPRITTVTALEQLRSSSHCKFGKGMKEFIIRYGVIVTSLQRLLRIRKEQMKRDWVYDPEKMKEQCRDTGHTNWNPMEYPDWLLLEIESNLLIRPEQVDVAKAIISPQSGSNSVLQLNMGKGECLLRNYLWTTVYDTETVVFTGKTSCIVPMAVAVLADTNSICRLIIPKALLLQTAQTLQSRIGGLVGRELRHVPFSRRTPTTMDILKLYNDHHTSIMRSSGIILAIPEHILSYKLSGFQRLADAKLPEARTMLKTQSQLTEVCRDVLDESDFTLAVKTQLIYPSGQLLPLDGHPSRWIVAQNLLSLVQDHLSQLHKRFPRGIDVVERPQGFPVIHIIHADIEDALRKALVKSICDGGSSIVKLQYSSPPTLRQEIERILTEEDLESEVFERVSKMLTAKSSFYKNILLVRGLLVTRILFLCLKKRWNVQYGLHPTRVPIAVPYEAKGVPSEQAEFGHPDVAILFTCLAFYYSGLTLSQLQEGLGHVLRSDDPASEYDQWISGSRSLPDSLQHWNVINVDDIGQVEELWKHLRYDQNVLNHYMNVFVFPAHAKQFNVKLQSSGWDIPLFSLNAKKDLARTTGFSGTNDNRRLLPLTIRQDDLPSLSQTNAEVITYLLQPRNRRYMVAIDPTQRRLTEEGLLAMLTKEKIRILVDAGACILEMPNKALIKTWLKIDHAAQAAVYFDENKAWVQYRKGRDPVPLLATPFADNLEGCLVYLDEAHTRGTDLKFPREARGAVTLALGQTKDHTVQVVFVAPPEVDQSIRDVCKPKKSETIDSSHVVRWLLEQTCRGNEQLQGLTDDNYFRPVEWVLWSHTTQTALVVIPEEAEKLIPVIRDFKESQVQLIVYAAPTTKNMRHFNSLSYYCLPHSEAGSLIPKWLSAELGILGARLYFNLNEYTDLTKYLRLASGGDTVSGGIDHDSGDTAAIPVESLAEFLMEWLSIRRKGQDIAQTPMGYVCQGKPLDGSHPFFAEAQDNGNEIDAVLAARIATLTTEDAVKDTDSESSDSEDSE</sequence>
<evidence type="ECO:0000256" key="2">
    <source>
        <dbReference type="ARBA" id="ARBA00012759"/>
    </source>
</evidence>
<evidence type="ECO:0000313" key="11">
    <source>
        <dbReference type="EMBL" id="EON97092.1"/>
    </source>
</evidence>
<dbReference type="PANTHER" id="PTHR13367:SF33">
    <property type="entry name" value="P-LOOP CONTAINING NUCLEOSIDE TRIPHOSPHATE HYDROLASE PROTEIN"/>
    <property type="match status" value="1"/>
</dbReference>
<dbReference type="OrthoDB" id="3182339at2759"/>
<keyword evidence="6" id="KW-0788">Thiol protease</keyword>
<evidence type="ECO:0000259" key="10">
    <source>
        <dbReference type="Pfam" id="PF20255"/>
    </source>
</evidence>
<protein>
    <recommendedName>
        <fullName evidence="2">ubiquitinyl hydrolase 1</fullName>
        <ecNumber evidence="2">3.4.19.12</ecNumber>
    </recommendedName>
</protein>
<evidence type="ECO:0000256" key="7">
    <source>
        <dbReference type="SAM" id="Coils"/>
    </source>
</evidence>
<proteinExistence type="predicted"/>
<feature type="coiled-coil region" evidence="7">
    <location>
        <begin position="297"/>
        <end position="324"/>
    </location>
</feature>
<dbReference type="InterPro" id="IPR051346">
    <property type="entry name" value="OTU_Deubiquitinase"/>
</dbReference>
<dbReference type="HOGENOM" id="CLU_000211_1_0_1"/>
<evidence type="ECO:0000256" key="4">
    <source>
        <dbReference type="ARBA" id="ARBA00022786"/>
    </source>
</evidence>
<keyword evidence="4" id="KW-0833">Ubl conjugation pathway</keyword>
<dbReference type="eggNOG" id="ENOG502QUFK">
    <property type="taxonomic scope" value="Eukaryota"/>
</dbReference>
<comment type="catalytic activity">
    <reaction evidence="1">
        <text>Thiol-dependent hydrolysis of ester, thioester, amide, peptide and isopeptide bonds formed by the C-terminal Gly of ubiquitin (a 76-residue protein attached to proteins as an intracellular targeting signal).</text>
        <dbReference type="EC" id="3.4.19.12"/>
    </reaction>
</comment>
<feature type="domain" description="DUF3638" evidence="8">
    <location>
        <begin position="1879"/>
        <end position="1930"/>
    </location>
</feature>
<dbReference type="GeneID" id="19328150"/>
<dbReference type="InterPro" id="IPR046541">
    <property type="entry name" value="DUF6606"/>
</dbReference>
<keyword evidence="3" id="KW-0645">Protease</keyword>
<evidence type="ECO:0000256" key="6">
    <source>
        <dbReference type="ARBA" id="ARBA00022807"/>
    </source>
</evidence>
<feature type="domain" description="DUF6606" evidence="10">
    <location>
        <begin position="7"/>
        <end position="282"/>
    </location>
</feature>
<evidence type="ECO:0000259" key="8">
    <source>
        <dbReference type="Pfam" id="PF12340"/>
    </source>
</evidence>
<dbReference type="EMBL" id="KB933289">
    <property type="protein sequence ID" value="EON97092.1"/>
    <property type="molecule type" value="Genomic_DNA"/>
</dbReference>